<reference evidence="1" key="2">
    <citation type="submission" date="2022-01" db="EMBL/GenBank/DDBJ databases">
        <authorList>
            <person name="Yamashiro T."/>
            <person name="Shiraishi A."/>
            <person name="Satake H."/>
            <person name="Nakayama K."/>
        </authorList>
    </citation>
    <scope>NUCLEOTIDE SEQUENCE</scope>
</reference>
<keyword evidence="2" id="KW-1185">Reference proteome</keyword>
<gene>
    <name evidence="1" type="ORF">Tco_1042376</name>
</gene>
<accession>A0ABQ5GJ92</accession>
<evidence type="ECO:0000313" key="2">
    <source>
        <dbReference type="Proteomes" id="UP001151760"/>
    </source>
</evidence>
<dbReference type="EMBL" id="BQNB010018550">
    <property type="protein sequence ID" value="GJT75651.1"/>
    <property type="molecule type" value="Genomic_DNA"/>
</dbReference>
<protein>
    <submittedName>
        <fullName evidence="1">Uncharacterized protein</fullName>
    </submittedName>
</protein>
<organism evidence="1 2">
    <name type="scientific">Tanacetum coccineum</name>
    <dbReference type="NCBI Taxonomy" id="301880"/>
    <lineage>
        <taxon>Eukaryota</taxon>
        <taxon>Viridiplantae</taxon>
        <taxon>Streptophyta</taxon>
        <taxon>Embryophyta</taxon>
        <taxon>Tracheophyta</taxon>
        <taxon>Spermatophyta</taxon>
        <taxon>Magnoliopsida</taxon>
        <taxon>eudicotyledons</taxon>
        <taxon>Gunneridae</taxon>
        <taxon>Pentapetalae</taxon>
        <taxon>asterids</taxon>
        <taxon>campanulids</taxon>
        <taxon>Asterales</taxon>
        <taxon>Asteraceae</taxon>
        <taxon>Asteroideae</taxon>
        <taxon>Anthemideae</taxon>
        <taxon>Anthemidinae</taxon>
        <taxon>Tanacetum</taxon>
    </lineage>
</organism>
<comment type="caution">
    <text evidence="1">The sequence shown here is derived from an EMBL/GenBank/DDBJ whole genome shotgun (WGS) entry which is preliminary data.</text>
</comment>
<evidence type="ECO:0000313" key="1">
    <source>
        <dbReference type="EMBL" id="GJT75651.1"/>
    </source>
</evidence>
<sequence>MSEAIATSMLKPIVLLDHPYPPPVKQITDPLLTSPKNWERHFCWVSYTMDTYGRNNFRNSFYLGLTWVNMKENAAYNLFFSGNAKDASSDDMTLNVLLRCEEFDSLFWEVFHQSQSLEVGSGVDGDNCIGERSPLGCGKILRSSGKYRWVRGNFAGTIPNELEATESSDTKSVTPPFLHIAAEANLGYYFKESSLNEVVVFLAAWLKWDKREGHVFSNLTKDCSKYWYNKLDSLILEEVHIGYLGLRSNLEGSKWS</sequence>
<reference evidence="1" key="1">
    <citation type="journal article" date="2022" name="Int. J. Mol. Sci.">
        <title>Draft Genome of Tanacetum Coccineum: Genomic Comparison of Closely Related Tanacetum-Family Plants.</title>
        <authorList>
            <person name="Yamashiro T."/>
            <person name="Shiraishi A."/>
            <person name="Nakayama K."/>
            <person name="Satake H."/>
        </authorList>
    </citation>
    <scope>NUCLEOTIDE SEQUENCE</scope>
</reference>
<name>A0ABQ5GJ92_9ASTR</name>
<dbReference type="Proteomes" id="UP001151760">
    <property type="component" value="Unassembled WGS sequence"/>
</dbReference>
<proteinExistence type="predicted"/>